<protein>
    <submittedName>
        <fullName evidence="2">Sulfurtransferase</fullName>
    </submittedName>
</protein>
<sequence length="550" mass="59406">MTRTTQTSYAHTVLATDDLLGLLGNPGELAVLDVRPHGVYARGHLLLSASAPYWNLELEIDRLVPRRDAQVVLVDDGDGLAERAARKLAVLGYTRVAVLQGGVEGWQAAGQQLFSGTNVLSKAFGEVLEHELGTPSIDAADLKERLRRGDDLVVVDSRTTEEFADFSIPGAYSLPGAELVYRIGEVAQDPNTLVVVNCAGRTRSIVGAQTLINAGIPNPVVSLRDGTMAWLLNGDTLDHGKIRPAPVPTDRTLAQARARADQMASRAGVNRLDEADLQRLLSQSATHTVYRFDVRDRQEYLAGHLPGWRWAPGGQLVQATDEYAATRGAHIVLADWDGVRALTTAAWLAQLGGFQVHVYPVALQPGVGLETGAEPVRVLRAHIEEPPAVDPTELAAWLKEGGTVVFDIENSVAYARRHIAGARFVGAHALEQALAALPGGTRVVLASVDGLLAHGVAQDLRSTGRTVHVLRGGSRAWFAAGLETGTGREGIETGEEDTWYGPYVYRDLAERDAKFRAYLDWEIGLVAQLEREPHVGINLRGSLRAEPLRP</sequence>
<gene>
    <name evidence="2" type="ORF">C7R54_16240</name>
</gene>
<name>A0A4Q1HK53_9BURK</name>
<dbReference type="OrthoDB" id="9789585at2"/>
<dbReference type="PANTHER" id="PTHR43031:SF1">
    <property type="entry name" value="PYRIDINE NUCLEOTIDE-DISULPHIDE OXIDOREDUCTASE"/>
    <property type="match status" value="1"/>
</dbReference>
<proteinExistence type="predicted"/>
<dbReference type="GO" id="GO:0016740">
    <property type="term" value="F:transferase activity"/>
    <property type="evidence" value="ECO:0007669"/>
    <property type="project" value="UniProtKB-KW"/>
</dbReference>
<dbReference type="PROSITE" id="PS50206">
    <property type="entry name" value="RHODANESE_3"/>
    <property type="match status" value="4"/>
</dbReference>
<feature type="domain" description="Rhodanese" evidence="1">
    <location>
        <begin position="399"/>
        <end position="486"/>
    </location>
</feature>
<evidence type="ECO:0000313" key="2">
    <source>
        <dbReference type="EMBL" id="RXN88113.1"/>
    </source>
</evidence>
<dbReference type="AlphaFoldDB" id="A0A4Q1HK53"/>
<dbReference type="Proteomes" id="UP000290849">
    <property type="component" value="Unassembled WGS sequence"/>
</dbReference>
<dbReference type="InterPro" id="IPR001763">
    <property type="entry name" value="Rhodanese-like_dom"/>
</dbReference>
<feature type="domain" description="Rhodanese" evidence="1">
    <location>
        <begin position="148"/>
        <end position="239"/>
    </location>
</feature>
<evidence type="ECO:0000259" key="1">
    <source>
        <dbReference type="PROSITE" id="PS50206"/>
    </source>
</evidence>
<dbReference type="RefSeq" id="WP_129151476.1">
    <property type="nucleotide sequence ID" value="NZ_JBHSDO010000011.1"/>
</dbReference>
<evidence type="ECO:0000313" key="3">
    <source>
        <dbReference type="Proteomes" id="UP000290849"/>
    </source>
</evidence>
<dbReference type="EMBL" id="PYAL01000004">
    <property type="protein sequence ID" value="RXN88113.1"/>
    <property type="molecule type" value="Genomic_DNA"/>
</dbReference>
<dbReference type="PANTHER" id="PTHR43031">
    <property type="entry name" value="FAD-DEPENDENT OXIDOREDUCTASE"/>
    <property type="match status" value="1"/>
</dbReference>
<comment type="caution">
    <text evidence="2">The sequence shown here is derived from an EMBL/GenBank/DDBJ whole genome shotgun (WGS) entry which is preliminary data.</text>
</comment>
<dbReference type="Pfam" id="PF00581">
    <property type="entry name" value="Rhodanese"/>
    <property type="match status" value="4"/>
</dbReference>
<organism evidence="2 3">
    <name type="scientific">Achromobacter aloeverae</name>
    <dbReference type="NCBI Taxonomy" id="1750518"/>
    <lineage>
        <taxon>Bacteria</taxon>
        <taxon>Pseudomonadati</taxon>
        <taxon>Pseudomonadota</taxon>
        <taxon>Betaproteobacteria</taxon>
        <taxon>Burkholderiales</taxon>
        <taxon>Alcaligenaceae</taxon>
        <taxon>Achromobacter</taxon>
    </lineage>
</organism>
<dbReference type="InterPro" id="IPR036873">
    <property type="entry name" value="Rhodanese-like_dom_sf"/>
</dbReference>
<keyword evidence="2" id="KW-0808">Transferase</keyword>
<feature type="domain" description="Rhodanese" evidence="1">
    <location>
        <begin position="25"/>
        <end position="115"/>
    </location>
</feature>
<dbReference type="SMART" id="SM00450">
    <property type="entry name" value="RHOD"/>
    <property type="match status" value="4"/>
</dbReference>
<dbReference type="Gene3D" id="3.40.250.10">
    <property type="entry name" value="Rhodanese-like domain"/>
    <property type="match status" value="4"/>
</dbReference>
<keyword evidence="3" id="KW-1185">Reference proteome</keyword>
<accession>A0A4Q1HK53</accession>
<feature type="domain" description="Rhodanese" evidence="1">
    <location>
        <begin position="293"/>
        <end position="362"/>
    </location>
</feature>
<dbReference type="SUPFAM" id="SSF52821">
    <property type="entry name" value="Rhodanese/Cell cycle control phosphatase"/>
    <property type="match status" value="4"/>
</dbReference>
<dbReference type="InterPro" id="IPR050229">
    <property type="entry name" value="GlpE_sulfurtransferase"/>
</dbReference>
<reference evidence="2 3" key="1">
    <citation type="journal article" date="2017" name="Int. J. Syst. Evol. Microbiol.">
        <title>Achromobacter aloeverae sp. nov., isolated from the root of Aloe vera (L.) Burm.f.</title>
        <authorList>
            <person name="Kuncharoen N."/>
            <person name="Muramatsu Y."/>
            <person name="Shibata C."/>
            <person name="Kamakura Y."/>
            <person name="Nakagawa Y."/>
            <person name="Tanasupawat S."/>
        </authorList>
    </citation>
    <scope>NUCLEOTIDE SEQUENCE [LARGE SCALE GENOMIC DNA]</scope>
    <source>
        <strain evidence="2 3">AVA-1</strain>
    </source>
</reference>